<proteinExistence type="predicted"/>
<reference evidence="1 2" key="2">
    <citation type="submission" date="2018-10" db="EMBL/GenBank/DDBJ databases">
        <authorList>
            <consortium name="Pathogen Informatics"/>
        </authorList>
    </citation>
    <scope>NUCLEOTIDE SEQUENCE [LARGE SCALE GENOMIC DNA]</scope>
</reference>
<organism evidence="3">
    <name type="scientific">Mesocestoides corti</name>
    <name type="common">Flatworm</name>
    <dbReference type="NCBI Taxonomy" id="53468"/>
    <lineage>
        <taxon>Eukaryota</taxon>
        <taxon>Metazoa</taxon>
        <taxon>Spiralia</taxon>
        <taxon>Lophotrochozoa</taxon>
        <taxon>Platyhelminthes</taxon>
        <taxon>Cestoda</taxon>
        <taxon>Eucestoda</taxon>
        <taxon>Cyclophyllidea</taxon>
        <taxon>Mesocestoididae</taxon>
        <taxon>Mesocestoides</taxon>
    </lineage>
</organism>
<evidence type="ECO:0000313" key="3">
    <source>
        <dbReference type="WBParaSite" id="MCOS_0000422101-mRNA-1"/>
    </source>
</evidence>
<evidence type="ECO:0000313" key="1">
    <source>
        <dbReference type="EMBL" id="VDD78219.1"/>
    </source>
</evidence>
<name>A0A0R3UBC3_MESCO</name>
<protein>
    <submittedName>
        <fullName evidence="3">Secreted protein</fullName>
    </submittedName>
</protein>
<reference evidence="3" key="1">
    <citation type="submission" date="2017-02" db="UniProtKB">
        <authorList>
            <consortium name="WormBaseParasite"/>
        </authorList>
    </citation>
    <scope>IDENTIFICATION</scope>
</reference>
<dbReference type="WBParaSite" id="MCOS_0000422101-mRNA-1">
    <property type="protein sequence ID" value="MCOS_0000422101-mRNA-1"/>
    <property type="gene ID" value="MCOS_0000422101"/>
</dbReference>
<accession>A0A0R3UBC3</accession>
<sequence>MYLRKRVFLISCQVSTHALVMANPSPDEKEDAAVKENMVSRCSVSFNSQRRFQSTQNAVVASSGSSAERRKR</sequence>
<evidence type="ECO:0000313" key="2">
    <source>
        <dbReference type="Proteomes" id="UP000267029"/>
    </source>
</evidence>
<dbReference type="AlphaFoldDB" id="A0A0R3UBC3"/>
<dbReference type="EMBL" id="UXSR01001396">
    <property type="protein sequence ID" value="VDD78219.1"/>
    <property type="molecule type" value="Genomic_DNA"/>
</dbReference>
<dbReference type="Proteomes" id="UP000267029">
    <property type="component" value="Unassembled WGS sequence"/>
</dbReference>
<gene>
    <name evidence="1" type="ORF">MCOS_LOCUS4222</name>
</gene>
<keyword evidence="2" id="KW-1185">Reference proteome</keyword>